<dbReference type="GO" id="GO:0005737">
    <property type="term" value="C:cytoplasm"/>
    <property type="evidence" value="ECO:0007669"/>
    <property type="project" value="UniProtKB-SubCell"/>
</dbReference>
<dbReference type="GO" id="GO:0006633">
    <property type="term" value="P:fatty acid biosynthetic process"/>
    <property type="evidence" value="ECO:0007669"/>
    <property type="project" value="UniProtKB-UniRule"/>
</dbReference>
<evidence type="ECO:0000256" key="7">
    <source>
        <dbReference type="ARBA" id="ARBA00023264"/>
    </source>
</evidence>
<evidence type="ECO:0000256" key="1">
    <source>
        <dbReference type="ARBA" id="ARBA00001232"/>
    </source>
</evidence>
<comment type="function">
    <text evidence="10">Catalyzes the reversible formation of acyl-phosphate (acyl-PO(4)) from acyl-[acyl-carrier-protein] (acyl-ACP). This enzyme utilizes acyl-ACP as fatty acyl donor, but not acyl-CoA.</text>
</comment>
<feature type="compositionally biased region" description="Basic and acidic residues" evidence="11">
    <location>
        <begin position="376"/>
        <end position="401"/>
    </location>
</feature>
<comment type="subcellular location">
    <subcellularLocation>
        <location evidence="10">Cytoplasm</location>
    </subcellularLocation>
    <text evidence="10">Associated with the membrane possibly through PlsY.</text>
</comment>
<evidence type="ECO:0000256" key="6">
    <source>
        <dbReference type="ARBA" id="ARBA00023209"/>
    </source>
</evidence>
<dbReference type="SUPFAM" id="SSF53659">
    <property type="entry name" value="Isocitrate/Isopropylmalate dehydrogenase-like"/>
    <property type="match status" value="1"/>
</dbReference>
<comment type="similarity">
    <text evidence="10">Belongs to the PlsX family.</text>
</comment>
<dbReference type="PANTHER" id="PTHR30100:SF1">
    <property type="entry name" value="PHOSPHATE ACYLTRANSFERASE"/>
    <property type="match status" value="1"/>
</dbReference>
<keyword evidence="6 10" id="KW-0594">Phospholipid biosynthesis</keyword>
<comment type="catalytic activity">
    <reaction evidence="1 10">
        <text>a fatty acyl-[ACP] + phosphate = an acyl phosphate + holo-[ACP]</text>
        <dbReference type="Rhea" id="RHEA:42292"/>
        <dbReference type="Rhea" id="RHEA-COMP:9685"/>
        <dbReference type="Rhea" id="RHEA-COMP:14125"/>
        <dbReference type="ChEBI" id="CHEBI:43474"/>
        <dbReference type="ChEBI" id="CHEBI:59918"/>
        <dbReference type="ChEBI" id="CHEBI:64479"/>
        <dbReference type="ChEBI" id="CHEBI:138651"/>
        <dbReference type="EC" id="2.3.1.274"/>
    </reaction>
</comment>
<dbReference type="NCBIfam" id="TIGR00182">
    <property type="entry name" value="plsX"/>
    <property type="match status" value="1"/>
</dbReference>
<dbReference type="UniPathway" id="UPA00085"/>
<feature type="compositionally biased region" description="Acidic residues" evidence="11">
    <location>
        <begin position="514"/>
        <end position="526"/>
    </location>
</feature>
<name>A0A2G6E3Z5_9BACT</name>
<keyword evidence="5 10" id="KW-0443">Lipid metabolism</keyword>
<reference evidence="12 13" key="1">
    <citation type="submission" date="2017-10" db="EMBL/GenBank/DDBJ databases">
        <title>Novel microbial diversity and functional potential in the marine mammal oral microbiome.</title>
        <authorList>
            <person name="Dudek N.K."/>
            <person name="Sun C.L."/>
            <person name="Burstein D."/>
            <person name="Kantor R.S."/>
            <person name="Aliaga Goltsman D.S."/>
            <person name="Bik E.M."/>
            <person name="Thomas B.C."/>
            <person name="Banfield J.F."/>
            <person name="Relman D.A."/>
        </authorList>
    </citation>
    <scope>NUCLEOTIDE SEQUENCE [LARGE SCALE GENOMIC DNA]</scope>
    <source>
        <strain evidence="12">DOLZORAL124_49_17</strain>
    </source>
</reference>
<dbReference type="InterPro" id="IPR012281">
    <property type="entry name" value="Phospholipid_synth_PlsX-like"/>
</dbReference>
<dbReference type="Proteomes" id="UP000229740">
    <property type="component" value="Unassembled WGS sequence"/>
</dbReference>
<evidence type="ECO:0000256" key="3">
    <source>
        <dbReference type="ARBA" id="ARBA00022516"/>
    </source>
</evidence>
<dbReference type="GO" id="GO:0043811">
    <property type="term" value="F:phosphate:acyl-[acyl carrier protein] acyltransferase activity"/>
    <property type="evidence" value="ECO:0007669"/>
    <property type="project" value="UniProtKB-UniRule"/>
</dbReference>
<keyword evidence="4 10" id="KW-0808">Transferase</keyword>
<feature type="region of interest" description="Disordered" evidence="11">
    <location>
        <begin position="348"/>
        <end position="563"/>
    </location>
</feature>
<sequence>MRIAVDAMGGDYAPEAIVEGTVQAAKEYGFSLILVGQEEHVQKELAKYNTSRLSIEVRHASQIVDMHDLPSVALRRKRDSSLHVAINMIKSGKADAAVSAGNTGAAMAIGKVACRMLEGIDRPALSMGFPNINGVTVVVDVGANVDCKPLHLLQFAVMAHVYAQEVFGIADPRIGLLSIGEEESKGNTLTKDVFEPLRQSPLNFIGNAEGRDLFNGRVDVLICDGFTGNVMLKVSESLAKTIGVFLKDAFTTNWRTKLGYLLVKPAINAMRKRIDHSEYGGAPLLGLNGVVIVGHGSSKAIDVKNAIRVAAESVQHHITDQITETLHRCEFDTKAYTRATSLWSQIKRSIRQEGPKEKSEKGELEEEKTTLSASDEQQRALDAHRETGPGEEYKSQEHEKQYWWSRKTSAVDDPVGAAQQQADNIDSEKEREQALEATLPENAGTEANDLEQTVKEPPEEKRHWWSRKSGHEPILAHSEEHAGEHLLNSEAQYPETGAAELEKIDTHQEKDVDEHDDANPESDDETNVAKKSWWKRQSHQQSKDDLVQHEEEPERPADKNVID</sequence>
<evidence type="ECO:0000313" key="13">
    <source>
        <dbReference type="Proteomes" id="UP000229740"/>
    </source>
</evidence>
<dbReference type="GO" id="GO:0008654">
    <property type="term" value="P:phospholipid biosynthetic process"/>
    <property type="evidence" value="ECO:0007669"/>
    <property type="project" value="UniProtKB-KW"/>
</dbReference>
<dbReference type="EC" id="2.3.1.274" evidence="8 10"/>
<organism evidence="12 13">
    <name type="scientific">candidate division KSB3 bacterium</name>
    <dbReference type="NCBI Taxonomy" id="2044937"/>
    <lineage>
        <taxon>Bacteria</taxon>
        <taxon>candidate division KSB3</taxon>
    </lineage>
</organism>
<evidence type="ECO:0000256" key="10">
    <source>
        <dbReference type="HAMAP-Rule" id="MF_00019"/>
    </source>
</evidence>
<dbReference type="AlphaFoldDB" id="A0A2G6E3Z5"/>
<evidence type="ECO:0000256" key="2">
    <source>
        <dbReference type="ARBA" id="ARBA00022490"/>
    </source>
</evidence>
<feature type="compositionally biased region" description="Basic and acidic residues" evidence="11">
    <location>
        <begin position="452"/>
        <end position="463"/>
    </location>
</feature>
<protein>
    <recommendedName>
        <fullName evidence="8 10">Phosphate acyltransferase</fullName>
        <ecNumber evidence="8 10">2.3.1.274</ecNumber>
    </recommendedName>
    <alternativeName>
        <fullName evidence="10">Acyl-ACP phosphotransacylase</fullName>
    </alternativeName>
    <alternativeName>
        <fullName evidence="10">Acyl-[acyl-carrier-protein]--phosphate acyltransferase</fullName>
    </alternativeName>
    <alternativeName>
        <fullName evidence="10">Phosphate-acyl-ACP acyltransferase</fullName>
    </alternativeName>
</protein>
<keyword evidence="2 10" id="KW-0963">Cytoplasm</keyword>
<dbReference type="HAMAP" id="MF_00019">
    <property type="entry name" value="PlsX"/>
    <property type="match status" value="1"/>
</dbReference>
<feature type="compositionally biased region" description="Basic and acidic residues" evidence="11">
    <location>
        <begin position="350"/>
        <end position="362"/>
    </location>
</feature>
<proteinExistence type="inferred from homology"/>
<feature type="compositionally biased region" description="Basic and acidic residues" evidence="11">
    <location>
        <begin position="500"/>
        <end position="513"/>
    </location>
</feature>
<comment type="subunit">
    <text evidence="9 10">Homodimer. Probably interacts with PlsY.</text>
</comment>
<evidence type="ECO:0000256" key="8">
    <source>
        <dbReference type="ARBA" id="ARBA00024069"/>
    </source>
</evidence>
<dbReference type="Gene3D" id="3.40.718.10">
    <property type="entry name" value="Isopropylmalate Dehydrogenase"/>
    <property type="match status" value="1"/>
</dbReference>
<accession>A0A2G6E3Z5</accession>
<feature type="compositionally biased region" description="Basic and acidic residues" evidence="11">
    <location>
        <begin position="541"/>
        <end position="563"/>
    </location>
</feature>
<keyword evidence="7 10" id="KW-1208">Phospholipid metabolism</keyword>
<evidence type="ECO:0000256" key="4">
    <source>
        <dbReference type="ARBA" id="ARBA00022679"/>
    </source>
</evidence>
<comment type="caution">
    <text evidence="12">The sequence shown here is derived from an EMBL/GenBank/DDBJ whole genome shotgun (WGS) entry which is preliminary data.</text>
</comment>
<gene>
    <name evidence="10" type="primary">plsX</name>
    <name evidence="12" type="ORF">CSB45_10490</name>
</gene>
<evidence type="ECO:0000256" key="11">
    <source>
        <dbReference type="SAM" id="MobiDB-lite"/>
    </source>
</evidence>
<evidence type="ECO:0000256" key="9">
    <source>
        <dbReference type="ARBA" id="ARBA00046608"/>
    </source>
</evidence>
<comment type="pathway">
    <text evidence="10">Lipid metabolism; phospholipid metabolism.</text>
</comment>
<evidence type="ECO:0000256" key="5">
    <source>
        <dbReference type="ARBA" id="ARBA00023098"/>
    </source>
</evidence>
<dbReference type="Pfam" id="PF02504">
    <property type="entry name" value="FA_synthesis"/>
    <property type="match status" value="1"/>
</dbReference>
<dbReference type="EMBL" id="PDPS01000032">
    <property type="protein sequence ID" value="PID56652.1"/>
    <property type="molecule type" value="Genomic_DNA"/>
</dbReference>
<dbReference type="InterPro" id="IPR003664">
    <property type="entry name" value="FA_synthesis"/>
</dbReference>
<keyword evidence="3 10" id="KW-0444">Lipid biosynthesis</keyword>
<dbReference type="PANTHER" id="PTHR30100">
    <property type="entry name" value="FATTY ACID/PHOSPHOLIPID SYNTHESIS PROTEIN PLSX"/>
    <property type="match status" value="1"/>
</dbReference>
<evidence type="ECO:0000313" key="12">
    <source>
        <dbReference type="EMBL" id="PID56652.1"/>
    </source>
</evidence>